<dbReference type="HOGENOM" id="CLU_3251842_0_0_10"/>
<dbReference type="EMBL" id="HE796683">
    <property type="protein sequence ID" value="CCH02674.1"/>
    <property type="molecule type" value="Genomic_DNA"/>
</dbReference>
<dbReference type="Proteomes" id="UP000011058">
    <property type="component" value="Chromosome"/>
</dbReference>
<dbReference type="KEGG" id="fae:FAES_4675"/>
<sequence>MVGSEVVLHNVIACVCWVRSEATSIRENAATERTRQPVRYVQ</sequence>
<name>I0KEX1_9BACT</name>
<reference evidence="1 2" key="1">
    <citation type="journal article" date="2012" name="J. Bacteriol.">
        <title>Genome Sequence of Fibrella aestuarina BUZ 2T, a Filamentous Marine Bacterium.</title>
        <authorList>
            <person name="Filippini M."/>
            <person name="Qi W."/>
            <person name="Blom J."/>
            <person name="Goesmann A."/>
            <person name="Smits T.H."/>
            <person name="Bagheri H.C."/>
        </authorList>
    </citation>
    <scope>NUCLEOTIDE SEQUENCE [LARGE SCALE GENOMIC DNA]</scope>
    <source>
        <strain evidence="2">BUZ 2T</strain>
    </source>
</reference>
<proteinExistence type="predicted"/>
<accession>I0KEX1</accession>
<gene>
    <name evidence="1" type="ORF">FAES_4675</name>
</gene>
<organism evidence="1 2">
    <name type="scientific">Fibrella aestuarina BUZ 2</name>
    <dbReference type="NCBI Taxonomy" id="1166018"/>
    <lineage>
        <taxon>Bacteria</taxon>
        <taxon>Pseudomonadati</taxon>
        <taxon>Bacteroidota</taxon>
        <taxon>Cytophagia</taxon>
        <taxon>Cytophagales</taxon>
        <taxon>Spirosomataceae</taxon>
        <taxon>Fibrella</taxon>
    </lineage>
</organism>
<protein>
    <submittedName>
        <fullName evidence="1">Uncharacterized protein</fullName>
    </submittedName>
</protein>
<evidence type="ECO:0000313" key="2">
    <source>
        <dbReference type="Proteomes" id="UP000011058"/>
    </source>
</evidence>
<dbReference type="AlphaFoldDB" id="I0KEX1"/>
<evidence type="ECO:0000313" key="1">
    <source>
        <dbReference type="EMBL" id="CCH02674.1"/>
    </source>
</evidence>
<keyword evidence="2" id="KW-1185">Reference proteome</keyword>